<dbReference type="EMBL" id="CP034563">
    <property type="protein sequence ID" value="AZQ65028.1"/>
    <property type="molecule type" value="Genomic_DNA"/>
</dbReference>
<dbReference type="SUPFAM" id="SSF49299">
    <property type="entry name" value="PKD domain"/>
    <property type="match status" value="1"/>
</dbReference>
<dbReference type="CDD" id="cd00146">
    <property type="entry name" value="PKD"/>
    <property type="match status" value="1"/>
</dbReference>
<dbReference type="OrthoDB" id="5381604at2"/>
<dbReference type="PROSITE" id="PS50093">
    <property type="entry name" value="PKD"/>
    <property type="match status" value="1"/>
</dbReference>
<sequence length="517" mass="57201">MNFTKTTLLKLFILTMLGISLSCENKETSLDIPMPVLAKYSFIISDDTIVTFTNKSVGATSYLWDFGDGTTSNEQNVEHVFPEGEFVVNLMAASGATENSFTREVNIFVPEIIEPVDVVAEAKKILVGTDGTKKWSIAKESKGYSFGPLDDETIDWFVIDMYDENAFTTRVCLFNQEFSFTTDGVYNRVSNGALWKEWQIFETEGCHDTENELVTNAGANVEVWEDGEFTYEITEEGGYAVITIIGLGGYVGHYTSGVDASDFLPQKEHKYIIKSAIPGRIELSSLGYNGDSKAIPNKADRLVRLILVPSEVTVEPVDEEPEEPVEEVDLSSIKTLLSRSWSVEENTGAVSYGPLVGDDVWWSLSENDVLARTCLFDSEFTFSEDGSYSRDVNGTIWKEWSIFTDVECADTSDPLINIDGENVDAWGDGDFTYELSVVDNDTIITVNGMGGYIGHYTSGVDYADYVAHDVHEYKITSISDSELKLSSKGFGGDSKTIPGYDPNKADRIIKISFVPAN</sequence>
<evidence type="ECO:0000259" key="1">
    <source>
        <dbReference type="PROSITE" id="PS50093"/>
    </source>
</evidence>
<dbReference type="KEGG" id="fll:EI427_22675"/>
<gene>
    <name evidence="2" type="ORF">EI427_22675</name>
</gene>
<dbReference type="Pfam" id="PF18911">
    <property type="entry name" value="PKD_4"/>
    <property type="match status" value="1"/>
</dbReference>
<accession>A0A3S9P9Y9</accession>
<dbReference type="RefSeq" id="WP_126619336.1">
    <property type="nucleotide sequence ID" value="NZ_CP034563.1"/>
</dbReference>
<dbReference type="InterPro" id="IPR013783">
    <property type="entry name" value="Ig-like_fold"/>
</dbReference>
<dbReference type="InterPro" id="IPR000601">
    <property type="entry name" value="PKD_dom"/>
</dbReference>
<evidence type="ECO:0000313" key="3">
    <source>
        <dbReference type="Proteomes" id="UP000267268"/>
    </source>
</evidence>
<dbReference type="PROSITE" id="PS51257">
    <property type="entry name" value="PROKAR_LIPOPROTEIN"/>
    <property type="match status" value="1"/>
</dbReference>
<feature type="domain" description="PKD" evidence="1">
    <location>
        <begin position="32"/>
        <end position="81"/>
    </location>
</feature>
<protein>
    <submittedName>
        <fullName evidence="2">PKD domain-containing protein</fullName>
    </submittedName>
</protein>
<reference evidence="2 3" key="1">
    <citation type="submission" date="2018-12" db="EMBL/GenBank/DDBJ databases">
        <title>Flammeovirga pectinis sp. nov., isolated from the gut of the Korean scallop, Patinopecten yessoensis.</title>
        <authorList>
            <person name="Bae J.-W."/>
            <person name="Jeong Y.-S."/>
            <person name="Kang W."/>
        </authorList>
    </citation>
    <scope>NUCLEOTIDE SEQUENCE [LARGE SCALE GENOMIC DNA]</scope>
    <source>
        <strain evidence="2 3">L12M1</strain>
    </source>
</reference>
<dbReference type="InterPro" id="IPR022409">
    <property type="entry name" value="PKD/Chitinase_dom"/>
</dbReference>
<dbReference type="Gene3D" id="2.60.40.10">
    <property type="entry name" value="Immunoglobulins"/>
    <property type="match status" value="1"/>
</dbReference>
<name>A0A3S9P9Y9_9BACT</name>
<dbReference type="InterPro" id="IPR035986">
    <property type="entry name" value="PKD_dom_sf"/>
</dbReference>
<dbReference type="SMART" id="SM00089">
    <property type="entry name" value="PKD"/>
    <property type="match status" value="1"/>
</dbReference>
<keyword evidence="3" id="KW-1185">Reference proteome</keyword>
<dbReference type="Proteomes" id="UP000267268">
    <property type="component" value="Chromosome 2"/>
</dbReference>
<organism evidence="2 3">
    <name type="scientific">Flammeovirga pectinis</name>
    <dbReference type="NCBI Taxonomy" id="2494373"/>
    <lineage>
        <taxon>Bacteria</taxon>
        <taxon>Pseudomonadati</taxon>
        <taxon>Bacteroidota</taxon>
        <taxon>Cytophagia</taxon>
        <taxon>Cytophagales</taxon>
        <taxon>Flammeovirgaceae</taxon>
        <taxon>Flammeovirga</taxon>
    </lineage>
</organism>
<dbReference type="AlphaFoldDB" id="A0A3S9P9Y9"/>
<proteinExistence type="predicted"/>
<evidence type="ECO:0000313" key="2">
    <source>
        <dbReference type="EMBL" id="AZQ65028.1"/>
    </source>
</evidence>